<sequence>MTFKRVIPVWSVYDPTTVTMIPLIPFLVFLHLYLHLIKDYDLHEQRFTKRNAKGKGILGRRPTGKPVNPNRPKPVSAGQQNLVYAGSPNSISAGQQNPVFTGPPNPVSAEQESLVSTGPPNPVSARQQNPVSAGLPNSVSAGQQNPVFAGSPNPVSAGQQNPVSTGSPNPVSTEQQNIVSANQPNPVSAGQPNLVSAGKATLACNSIPLSVSTGNGILGPRPLNIQPMSTYFYSFTHNKQQIIFPINHNSLYSLYMTGGLNGKTAVKPSADFPLPDPSMVILSILRKHNLYTFSLNELAPKGPFTYLISKASQTESTLWHRRLGHVNFKNMNKLVKGTGQAWMFYIDYLTDSLNYSRVSSTNLTNLTTGSQGATPSNAELQAFQRQEQARKEEADRLGLAFPSLNLILGVGTASIGSSVSAGSTPPLFAGSTSPMSPCASLIFADRHSIFVGKSHVSAGRPTGFAGRLVFAGRPSGSANRTPVPTGHILGKFTSSASSERFLQASNVELSDIHDGLKIFDCLKSGIFTSSSYDEEFSGPDTNNLESSLDVSSTITKRIHNIHPTSQALADPDWVEAMQAEMQQFRNQKVCVLVTLLDGKRAIGTKWILKNKRDARGIVCRNKARLVAQGYRQEERIDYTDVFALVARIEAIQLFLAFSSFIGFMVYQMDVKSAFLYRKIAEKVYVTQPRGFEDLDHPKKVYKGPDMPLLVHMLNLGVPAFEQAQQQDVSQPPTSPVVAPHPSPPRQSSPPPIPFGHAPTFGVISTKPIPDIPSSSGPSKPMLETLTSPFKDDDTGGGSFHESPPRPPSATLTRCPTVGVVEEPLTLTSLLALFPTCLQRIATLEAKLKATKILHRDTVVLFAKRIKKPDGIFIHQEKYVAGILKKFDLDNSKLASTPFEPQKFREKNVPDEPISVHLYRSMIGCLMYLTATRTDIMFAVCAAARHQVTPKTSNLLSVKRIFNDYAGAHGDRKSITGGCQFLRRRLISWQCKKQTIVATSSCEAEYVAAASCCGQWFLFTSAGRVTFCQLFPIPAGDLVSAGHMLFLLVMYFSCWYMTVTAGNLT</sequence>
<keyword evidence="2" id="KW-0472">Membrane</keyword>
<comment type="caution">
    <text evidence="5">The sequence shown here is derived from an EMBL/GenBank/DDBJ whole genome shotgun (WGS) entry which is preliminary data.</text>
</comment>
<accession>A0A699I7S0</accession>
<feature type="compositionally biased region" description="Pro residues" evidence="1">
    <location>
        <begin position="732"/>
        <end position="753"/>
    </location>
</feature>
<feature type="transmembrane region" description="Helical" evidence="2">
    <location>
        <begin position="1037"/>
        <end position="1058"/>
    </location>
</feature>
<dbReference type="InterPro" id="IPR011049">
    <property type="entry name" value="Serralysin-like_metalloprot_C"/>
</dbReference>
<dbReference type="Pfam" id="PF07727">
    <property type="entry name" value="RVT_2"/>
    <property type="match status" value="1"/>
</dbReference>
<feature type="domain" description="GAG-pre-integrase" evidence="4">
    <location>
        <begin position="289"/>
        <end position="336"/>
    </location>
</feature>
<dbReference type="Pfam" id="PF13976">
    <property type="entry name" value="gag_pre-integrs"/>
    <property type="match status" value="1"/>
</dbReference>
<feature type="compositionally biased region" description="Polar residues" evidence="1">
    <location>
        <begin position="108"/>
        <end position="146"/>
    </location>
</feature>
<dbReference type="EMBL" id="BKCJ010256765">
    <property type="protein sequence ID" value="GEZ24726.1"/>
    <property type="molecule type" value="Genomic_DNA"/>
</dbReference>
<dbReference type="InterPro" id="IPR013103">
    <property type="entry name" value="RVT_2"/>
</dbReference>
<feature type="compositionally biased region" description="Polar residues" evidence="1">
    <location>
        <begin position="153"/>
        <end position="174"/>
    </location>
</feature>
<evidence type="ECO:0000256" key="2">
    <source>
        <dbReference type="SAM" id="Phobius"/>
    </source>
</evidence>
<evidence type="ECO:0000313" key="5">
    <source>
        <dbReference type="EMBL" id="GEZ24726.1"/>
    </source>
</evidence>
<keyword evidence="2" id="KW-1133">Transmembrane helix</keyword>
<evidence type="ECO:0000256" key="1">
    <source>
        <dbReference type="SAM" id="MobiDB-lite"/>
    </source>
</evidence>
<dbReference type="PANTHER" id="PTHR11439">
    <property type="entry name" value="GAG-POL-RELATED RETROTRANSPOSON"/>
    <property type="match status" value="1"/>
</dbReference>
<name>A0A699I7S0_TANCI</name>
<dbReference type="AlphaFoldDB" id="A0A699I7S0"/>
<keyword evidence="2" id="KW-0812">Transmembrane</keyword>
<feature type="region of interest" description="Disordered" evidence="1">
    <location>
        <begin position="723"/>
        <end position="811"/>
    </location>
</feature>
<feature type="compositionally biased region" description="Low complexity" evidence="1">
    <location>
        <begin position="766"/>
        <end position="780"/>
    </location>
</feature>
<protein>
    <submittedName>
        <fullName evidence="5">Putative ribonuclease H-like domain-containing protein</fullName>
    </submittedName>
</protein>
<feature type="compositionally biased region" description="Polar residues" evidence="1">
    <location>
        <begin position="77"/>
        <end position="99"/>
    </location>
</feature>
<gene>
    <name evidence="5" type="ORF">Tci_496699</name>
</gene>
<dbReference type="Gene3D" id="2.150.10.10">
    <property type="entry name" value="Serralysin-like metalloprotease, C-terminal"/>
    <property type="match status" value="1"/>
</dbReference>
<organism evidence="5">
    <name type="scientific">Tanacetum cinerariifolium</name>
    <name type="common">Dalmatian daisy</name>
    <name type="synonym">Chrysanthemum cinerariifolium</name>
    <dbReference type="NCBI Taxonomy" id="118510"/>
    <lineage>
        <taxon>Eukaryota</taxon>
        <taxon>Viridiplantae</taxon>
        <taxon>Streptophyta</taxon>
        <taxon>Embryophyta</taxon>
        <taxon>Tracheophyta</taxon>
        <taxon>Spermatophyta</taxon>
        <taxon>Magnoliopsida</taxon>
        <taxon>eudicotyledons</taxon>
        <taxon>Gunneridae</taxon>
        <taxon>Pentapetalae</taxon>
        <taxon>asterids</taxon>
        <taxon>campanulids</taxon>
        <taxon>Asterales</taxon>
        <taxon>Asteraceae</taxon>
        <taxon>Asteroideae</taxon>
        <taxon>Anthemideae</taxon>
        <taxon>Anthemidinae</taxon>
        <taxon>Tanacetum</taxon>
    </lineage>
</organism>
<dbReference type="CDD" id="cd09272">
    <property type="entry name" value="RNase_HI_RT_Ty1"/>
    <property type="match status" value="1"/>
</dbReference>
<evidence type="ECO:0000259" key="4">
    <source>
        <dbReference type="Pfam" id="PF13976"/>
    </source>
</evidence>
<feature type="domain" description="Reverse transcriptase Ty1/copia-type" evidence="3">
    <location>
        <begin position="588"/>
        <end position="702"/>
    </location>
</feature>
<reference evidence="5" key="1">
    <citation type="journal article" date="2019" name="Sci. Rep.">
        <title>Draft genome of Tanacetum cinerariifolium, the natural source of mosquito coil.</title>
        <authorList>
            <person name="Yamashiro T."/>
            <person name="Shiraishi A."/>
            <person name="Satake H."/>
            <person name="Nakayama K."/>
        </authorList>
    </citation>
    <scope>NUCLEOTIDE SEQUENCE</scope>
</reference>
<proteinExistence type="predicted"/>
<feature type="region of interest" description="Disordered" evidence="1">
    <location>
        <begin position="53"/>
        <end position="174"/>
    </location>
</feature>
<dbReference type="InterPro" id="IPR025724">
    <property type="entry name" value="GAG-pre-integrase_dom"/>
</dbReference>
<dbReference type="PANTHER" id="PTHR11439:SF495">
    <property type="entry name" value="REVERSE TRANSCRIPTASE, RNA-DEPENDENT DNA POLYMERASE-RELATED"/>
    <property type="match status" value="1"/>
</dbReference>
<evidence type="ECO:0000259" key="3">
    <source>
        <dbReference type="Pfam" id="PF07727"/>
    </source>
</evidence>